<organism evidence="1 2">
    <name type="scientific">Oryzias melastigma</name>
    <name type="common">Marine medaka</name>
    <dbReference type="NCBI Taxonomy" id="30732"/>
    <lineage>
        <taxon>Eukaryota</taxon>
        <taxon>Metazoa</taxon>
        <taxon>Chordata</taxon>
        <taxon>Craniata</taxon>
        <taxon>Vertebrata</taxon>
        <taxon>Euteleostomi</taxon>
        <taxon>Actinopterygii</taxon>
        <taxon>Neopterygii</taxon>
        <taxon>Teleostei</taxon>
        <taxon>Neoteleostei</taxon>
        <taxon>Acanthomorphata</taxon>
        <taxon>Ovalentaria</taxon>
        <taxon>Atherinomorphae</taxon>
        <taxon>Beloniformes</taxon>
        <taxon>Adrianichthyidae</taxon>
        <taxon>Oryziinae</taxon>
        <taxon>Oryzias</taxon>
    </lineage>
</organism>
<dbReference type="AlphaFoldDB" id="A0A834C6P8"/>
<dbReference type="Proteomes" id="UP000646548">
    <property type="component" value="Unassembled WGS sequence"/>
</dbReference>
<proteinExistence type="predicted"/>
<evidence type="ECO:0000313" key="1">
    <source>
        <dbReference type="EMBL" id="KAF6722123.1"/>
    </source>
</evidence>
<dbReference type="EMBL" id="WKFB01000470">
    <property type="protein sequence ID" value="KAF6722123.1"/>
    <property type="molecule type" value="Genomic_DNA"/>
</dbReference>
<gene>
    <name evidence="1" type="ORF">FQA47_021933</name>
</gene>
<sequence length="127" mass="13666">MDNKRGRTAVDESSEEIPVLLIFMLSQKTPQADQLMMSCCALIGCSRLPPLPLLSLHLLLLSVLIPSITAQPHPPPLSPVCSPLCSSQRDDAEADDADVTLCSANCQAKGKRKGAWPEPGAGRCWED</sequence>
<accession>A0A834C6P8</accession>
<reference evidence="1" key="1">
    <citation type="journal article" name="BMC Genomics">
        <title>Long-read sequencing and de novo genome assembly of marine medaka (Oryzias melastigma).</title>
        <authorList>
            <person name="Liang P."/>
            <person name="Saqib H.S.A."/>
            <person name="Ni X."/>
            <person name="Shen Y."/>
        </authorList>
    </citation>
    <scope>NUCLEOTIDE SEQUENCE</scope>
    <source>
        <strain evidence="1">Bigg-433</strain>
    </source>
</reference>
<comment type="caution">
    <text evidence="1">The sequence shown here is derived from an EMBL/GenBank/DDBJ whole genome shotgun (WGS) entry which is preliminary data.</text>
</comment>
<protein>
    <submittedName>
        <fullName evidence="1">Uncharacterized protein</fullName>
    </submittedName>
</protein>
<name>A0A834C6P8_ORYME</name>
<evidence type="ECO:0000313" key="2">
    <source>
        <dbReference type="Proteomes" id="UP000646548"/>
    </source>
</evidence>